<gene>
    <name evidence="3" type="ORF">BU202_10195</name>
</gene>
<dbReference type="Pfam" id="PF22570">
    <property type="entry name" value="LiaF-TM"/>
    <property type="match status" value="1"/>
</dbReference>
<dbReference type="AlphaFoldDB" id="A0A1Q8E541"/>
<evidence type="ECO:0000256" key="1">
    <source>
        <dbReference type="SAM" id="Phobius"/>
    </source>
</evidence>
<organism evidence="3 4">
    <name type="scientific">Streptococcus cuniculi</name>
    <dbReference type="NCBI Taxonomy" id="1432788"/>
    <lineage>
        <taxon>Bacteria</taxon>
        <taxon>Bacillati</taxon>
        <taxon>Bacillota</taxon>
        <taxon>Bacilli</taxon>
        <taxon>Lactobacillales</taxon>
        <taxon>Streptococcaceae</taxon>
        <taxon>Streptococcus</taxon>
    </lineage>
</organism>
<keyword evidence="1" id="KW-0812">Transmembrane</keyword>
<reference evidence="4" key="1">
    <citation type="submission" date="2016-12" db="EMBL/GenBank/DDBJ databases">
        <authorList>
            <person name="Gulvik C.A."/>
        </authorList>
    </citation>
    <scope>NUCLEOTIDE SEQUENCE [LARGE SCALE GENOMIC DNA]</scope>
    <source>
        <strain evidence="4">NED12-00049-6B</strain>
    </source>
</reference>
<protein>
    <recommendedName>
        <fullName evidence="2">LiaF transmembrane domain-containing protein</fullName>
    </recommendedName>
</protein>
<dbReference type="RefSeq" id="WP_075105654.1">
    <property type="nucleotide sequence ID" value="NZ_MSJM01000014.1"/>
</dbReference>
<feature type="transmembrane region" description="Helical" evidence="1">
    <location>
        <begin position="55"/>
        <end position="73"/>
    </location>
</feature>
<evidence type="ECO:0000259" key="2">
    <source>
        <dbReference type="Pfam" id="PF22570"/>
    </source>
</evidence>
<evidence type="ECO:0000313" key="4">
    <source>
        <dbReference type="Proteomes" id="UP000186890"/>
    </source>
</evidence>
<dbReference type="Proteomes" id="UP000186890">
    <property type="component" value="Unassembled WGS sequence"/>
</dbReference>
<feature type="domain" description="LiaF transmembrane" evidence="2">
    <location>
        <begin position="7"/>
        <end position="100"/>
    </location>
</feature>
<keyword evidence="1" id="KW-0472">Membrane</keyword>
<feature type="transmembrane region" description="Helical" evidence="1">
    <location>
        <begin position="29"/>
        <end position="48"/>
    </location>
</feature>
<comment type="caution">
    <text evidence="3">The sequence shown here is derived from an EMBL/GenBank/DDBJ whole genome shotgun (WGS) entry which is preliminary data.</text>
</comment>
<sequence length="228" mass="25317">MKKYVLGIGLLVLSGLVLFQNYLPQFDFSIWKMVWLVVLAAGLVNGLVRRRLYDSFFFGTWLFILLNKQYHFLAVDPKTVIVGAILACLGCHILFKPKRGNIRFLGDFKSVASGGKKAMVEDEDSVAFGSSTRYIHDTSFVRDTVDVAFGSATIYFDNAVIAGEEATFVIDAAFSTVRLYVPDTWLVQVKADKAFSSIQQVSPPTVFDKKLLVEADLAFSTLEIISSS</sequence>
<dbReference type="OrthoDB" id="2990621at2"/>
<proteinExistence type="predicted"/>
<keyword evidence="4" id="KW-1185">Reference proteome</keyword>
<evidence type="ECO:0000313" key="3">
    <source>
        <dbReference type="EMBL" id="OLF46913.1"/>
    </source>
</evidence>
<name>A0A1Q8E541_9STRE</name>
<dbReference type="InterPro" id="IPR054331">
    <property type="entry name" value="LiaF_TM"/>
</dbReference>
<dbReference type="EMBL" id="MSJM01000014">
    <property type="protein sequence ID" value="OLF46913.1"/>
    <property type="molecule type" value="Genomic_DNA"/>
</dbReference>
<feature type="transmembrane region" description="Helical" evidence="1">
    <location>
        <begin position="79"/>
        <end position="95"/>
    </location>
</feature>
<accession>A0A1Q8E541</accession>
<keyword evidence="1" id="KW-1133">Transmembrane helix</keyword>